<comment type="caution">
    <text evidence="2">The sequence shown here is derived from an EMBL/GenBank/DDBJ whole genome shotgun (WGS) entry which is preliminary data.</text>
</comment>
<keyword evidence="1" id="KW-0472">Membrane</keyword>
<organism evidence="2 3">
    <name type="scientific">Vibrio hippocampi</name>
    <dbReference type="NCBI Taxonomy" id="654686"/>
    <lineage>
        <taxon>Bacteria</taxon>
        <taxon>Pseudomonadati</taxon>
        <taxon>Pseudomonadota</taxon>
        <taxon>Gammaproteobacteria</taxon>
        <taxon>Vibrionales</taxon>
        <taxon>Vibrionaceae</taxon>
        <taxon>Vibrio</taxon>
    </lineage>
</organism>
<evidence type="ECO:0000313" key="3">
    <source>
        <dbReference type="Proteomes" id="UP000838160"/>
    </source>
</evidence>
<sequence length="151" mass="17440">MKIPTDLKILEYIFNHYMDDYLTYETTKNREAKIHVPIDIDHVAKHFDIEGDLVFGRLYYHLNPKYQHDNSDGITNYLFNLSVGRDRHCINFPMLSSIVADLSNEHSRFKLSLNVAILAAIVSIFSLGVAIKSELLNSTNQIVEVIDEQRK</sequence>
<dbReference type="EMBL" id="CAKLCM010000002">
    <property type="protein sequence ID" value="CAH0525526.1"/>
    <property type="molecule type" value="Genomic_DNA"/>
</dbReference>
<gene>
    <name evidence="2" type="ORF">VHP8226_01052</name>
</gene>
<proteinExistence type="predicted"/>
<protein>
    <submittedName>
        <fullName evidence="2">Uncharacterized protein</fullName>
    </submittedName>
</protein>
<feature type="transmembrane region" description="Helical" evidence="1">
    <location>
        <begin position="111"/>
        <end position="131"/>
    </location>
</feature>
<name>A0ABM8ZGN5_9VIBR</name>
<dbReference type="RefSeq" id="WP_237484052.1">
    <property type="nucleotide sequence ID" value="NZ_CAKLCM010000002.1"/>
</dbReference>
<keyword evidence="3" id="KW-1185">Reference proteome</keyword>
<evidence type="ECO:0000313" key="2">
    <source>
        <dbReference type="EMBL" id="CAH0525526.1"/>
    </source>
</evidence>
<evidence type="ECO:0000256" key="1">
    <source>
        <dbReference type="SAM" id="Phobius"/>
    </source>
</evidence>
<keyword evidence="1" id="KW-1133">Transmembrane helix</keyword>
<reference evidence="2" key="1">
    <citation type="submission" date="2021-12" db="EMBL/GenBank/DDBJ databases">
        <authorList>
            <person name="Rodrigo-Torres L."/>
            <person name="Arahal R. D."/>
            <person name="Lucena T."/>
        </authorList>
    </citation>
    <scope>NUCLEOTIDE SEQUENCE</scope>
    <source>
        <strain evidence="2">CECT 8226</strain>
    </source>
</reference>
<keyword evidence="1" id="KW-0812">Transmembrane</keyword>
<dbReference type="Proteomes" id="UP000838160">
    <property type="component" value="Unassembled WGS sequence"/>
</dbReference>
<accession>A0ABM8ZGN5</accession>